<keyword evidence="5" id="KW-0406">Ion transport</keyword>
<keyword evidence="3 5" id="KW-1133">Transmembrane helix</keyword>
<dbReference type="Pfam" id="PF00403">
    <property type="entry name" value="HMA"/>
    <property type="match status" value="1"/>
</dbReference>
<dbReference type="OrthoDB" id="161814at2759"/>
<evidence type="ECO:0000313" key="8">
    <source>
        <dbReference type="EMBL" id="CCI46245.1"/>
    </source>
</evidence>
<keyword evidence="2 5" id="KW-0812">Transmembrane</keyword>
<keyword evidence="5" id="KW-0186">Copper</keyword>
<name>A0A024GHJ7_9STRA</name>
<dbReference type="PROSITE" id="PS50846">
    <property type="entry name" value="HMA_2"/>
    <property type="match status" value="1"/>
</dbReference>
<keyword evidence="4 5" id="KW-0472">Membrane</keyword>
<evidence type="ECO:0000256" key="6">
    <source>
        <dbReference type="SAM" id="SignalP"/>
    </source>
</evidence>
<keyword evidence="6" id="KW-0732">Signal</keyword>
<dbReference type="InterPro" id="IPR006121">
    <property type="entry name" value="HMA_dom"/>
</dbReference>
<feature type="chain" id="PRO_5001529646" description="Copper transport protein" evidence="6">
    <location>
        <begin position="26"/>
        <end position="435"/>
    </location>
</feature>
<dbReference type="InterPro" id="IPR036163">
    <property type="entry name" value="HMA_dom_sf"/>
</dbReference>
<feature type="domain" description="HMA" evidence="7">
    <location>
        <begin position="360"/>
        <end position="424"/>
    </location>
</feature>
<feature type="transmembrane region" description="Helical" evidence="5">
    <location>
        <begin position="323"/>
        <end position="340"/>
    </location>
</feature>
<evidence type="ECO:0000256" key="4">
    <source>
        <dbReference type="ARBA" id="ARBA00023136"/>
    </source>
</evidence>
<keyword evidence="5" id="KW-0187">Copper transport</keyword>
<dbReference type="AlphaFoldDB" id="A0A024GHJ7"/>
<gene>
    <name evidence="8" type="ORF">BN9_071740</name>
</gene>
<reference evidence="8 9" key="1">
    <citation type="submission" date="2012-05" db="EMBL/GenBank/DDBJ databases">
        <title>Recombination and specialization in a pathogen metapopulation.</title>
        <authorList>
            <person name="Gardiner A."/>
            <person name="Kemen E."/>
            <person name="Schultz-Larsen T."/>
            <person name="MacLean D."/>
            <person name="Van Oosterhout C."/>
            <person name="Jones J.D.G."/>
        </authorList>
    </citation>
    <scope>NUCLEOTIDE SEQUENCE [LARGE SCALE GENOMIC DNA]</scope>
    <source>
        <strain evidence="8 9">Ac Nc2</strain>
    </source>
</reference>
<evidence type="ECO:0000256" key="5">
    <source>
        <dbReference type="RuleBase" id="RU367022"/>
    </source>
</evidence>
<dbReference type="InterPro" id="IPR007274">
    <property type="entry name" value="Cop_transporter"/>
</dbReference>
<dbReference type="GO" id="GO:0046872">
    <property type="term" value="F:metal ion binding"/>
    <property type="evidence" value="ECO:0007669"/>
    <property type="project" value="InterPro"/>
</dbReference>
<dbReference type="Gene3D" id="3.30.70.100">
    <property type="match status" value="1"/>
</dbReference>
<keyword evidence="5" id="KW-0813">Transport</keyword>
<dbReference type="PANTHER" id="PTHR12483:SF27">
    <property type="entry name" value="COPPER TRANSPORT PROTEIN CTR1"/>
    <property type="match status" value="1"/>
</dbReference>
<dbReference type="SUPFAM" id="SSF55008">
    <property type="entry name" value="HMA, heavy metal-associated domain"/>
    <property type="match status" value="1"/>
</dbReference>
<dbReference type="PANTHER" id="PTHR12483">
    <property type="entry name" value="SOLUTE CARRIER FAMILY 31 COPPER TRANSPORTERS"/>
    <property type="match status" value="1"/>
</dbReference>
<dbReference type="Pfam" id="PF04145">
    <property type="entry name" value="Ctr"/>
    <property type="match status" value="1"/>
</dbReference>
<dbReference type="InParanoid" id="A0A024GHJ7"/>
<dbReference type="GO" id="GO:0005886">
    <property type="term" value="C:plasma membrane"/>
    <property type="evidence" value="ECO:0007669"/>
    <property type="project" value="TreeGrafter"/>
</dbReference>
<evidence type="ECO:0000256" key="2">
    <source>
        <dbReference type="ARBA" id="ARBA00022692"/>
    </source>
</evidence>
<comment type="similarity">
    <text evidence="5">Belongs to the copper transporter (Ctr) (TC 1.A.56) family. SLC31A subfamily.</text>
</comment>
<comment type="subcellular location">
    <subcellularLocation>
        <location evidence="1 5">Membrane</location>
        <topology evidence="1 5">Multi-pass membrane protein</topology>
    </subcellularLocation>
</comment>
<organism evidence="8 9">
    <name type="scientific">Albugo candida</name>
    <dbReference type="NCBI Taxonomy" id="65357"/>
    <lineage>
        <taxon>Eukaryota</taxon>
        <taxon>Sar</taxon>
        <taxon>Stramenopiles</taxon>
        <taxon>Oomycota</taxon>
        <taxon>Peronosporomycetes</taxon>
        <taxon>Albuginales</taxon>
        <taxon>Albuginaceae</taxon>
        <taxon>Albugo</taxon>
    </lineage>
</organism>
<protein>
    <recommendedName>
        <fullName evidence="5">Copper transport protein</fullName>
    </recommendedName>
</protein>
<feature type="transmembrane region" description="Helical" evidence="5">
    <location>
        <begin position="296"/>
        <end position="317"/>
    </location>
</feature>
<feature type="signal peptide" evidence="6">
    <location>
        <begin position="1"/>
        <end position="25"/>
    </location>
</feature>
<sequence length="435" mass="48261">MHLYIAYTTLLLYNGLLISLQACGSHHSPVYEARGLLTTANSSEYKCPACGMSTIEFGYDNQNYVVFNNGQRIYTCGMDPRSFPAYNFDVSDTSYIAANMAEFIQSPDDTQCTKECAECTTGNLHDPIDNTKITANNVQSICIKRGQKLYFSSQETRQKYLNQVNKAPRHLVQTAICKDTQCADLNTIKDLSQASKDFVSKYDAVALAGTPSEPEGFCTGKGSVMLNGFQSSVKGSCIRLFFYPWVLNSQVKYAFGFIGIFLMAVGNEYLAKVREQLRRNVMRKGKKRNLTYRRKWTLVLASLYMIQMVVAYLAMLVVMTYETGLFIALILGFGAGFLLFKNIDLDVVNKQEAWRYTDASTVCMSVEGMTCAASCGKTVENALRGIDGVDRVHVDVNEGKAYVSGTATVDVLTDAIQSVGFAARVQEPRQGVHDQ</sequence>
<evidence type="ECO:0000256" key="3">
    <source>
        <dbReference type="ARBA" id="ARBA00022989"/>
    </source>
</evidence>
<dbReference type="Proteomes" id="UP000053237">
    <property type="component" value="Unassembled WGS sequence"/>
</dbReference>
<keyword evidence="9" id="KW-1185">Reference proteome</keyword>
<accession>A0A024GHJ7</accession>
<evidence type="ECO:0000313" key="9">
    <source>
        <dbReference type="Proteomes" id="UP000053237"/>
    </source>
</evidence>
<dbReference type="CDD" id="cd00371">
    <property type="entry name" value="HMA"/>
    <property type="match status" value="1"/>
</dbReference>
<dbReference type="EMBL" id="CAIX01000121">
    <property type="protein sequence ID" value="CCI46245.1"/>
    <property type="molecule type" value="Genomic_DNA"/>
</dbReference>
<evidence type="ECO:0000256" key="1">
    <source>
        <dbReference type="ARBA" id="ARBA00004141"/>
    </source>
</evidence>
<comment type="caution">
    <text evidence="8">The sequence shown here is derived from an EMBL/GenBank/DDBJ whole genome shotgun (WGS) entry which is preliminary data.</text>
</comment>
<feature type="transmembrane region" description="Helical" evidence="5">
    <location>
        <begin position="253"/>
        <end position="270"/>
    </location>
</feature>
<dbReference type="GO" id="GO:0005375">
    <property type="term" value="F:copper ion transmembrane transporter activity"/>
    <property type="evidence" value="ECO:0007669"/>
    <property type="project" value="UniProtKB-UniRule"/>
</dbReference>
<evidence type="ECO:0000259" key="7">
    <source>
        <dbReference type="PROSITE" id="PS50846"/>
    </source>
</evidence>
<proteinExistence type="inferred from homology"/>